<keyword evidence="2" id="KW-0732">Signal</keyword>
<proteinExistence type="predicted"/>
<evidence type="ECO:0000313" key="4">
    <source>
        <dbReference type="Proteomes" id="UP001176961"/>
    </source>
</evidence>
<evidence type="ECO:0000256" key="1">
    <source>
        <dbReference type="SAM" id="Phobius"/>
    </source>
</evidence>
<organism evidence="3 4">
    <name type="scientific">Cylicocyclus nassatus</name>
    <name type="common">Nematode worm</name>
    <dbReference type="NCBI Taxonomy" id="53992"/>
    <lineage>
        <taxon>Eukaryota</taxon>
        <taxon>Metazoa</taxon>
        <taxon>Ecdysozoa</taxon>
        <taxon>Nematoda</taxon>
        <taxon>Chromadorea</taxon>
        <taxon>Rhabditida</taxon>
        <taxon>Rhabditina</taxon>
        <taxon>Rhabditomorpha</taxon>
        <taxon>Strongyloidea</taxon>
        <taxon>Strongylidae</taxon>
        <taxon>Cylicocyclus</taxon>
    </lineage>
</organism>
<dbReference type="Proteomes" id="UP001176961">
    <property type="component" value="Unassembled WGS sequence"/>
</dbReference>
<protein>
    <recommendedName>
        <fullName evidence="5">Protein quiver</fullName>
    </recommendedName>
</protein>
<dbReference type="AlphaFoldDB" id="A0AA36GIA1"/>
<keyword evidence="1" id="KW-0812">Transmembrane</keyword>
<feature type="chain" id="PRO_5041246923" description="Protein quiver" evidence="2">
    <location>
        <begin position="20"/>
        <end position="173"/>
    </location>
</feature>
<sequence>MMYTTTYAVIALLAGLVKGLKMECFSCRSNEDWSFYTERIPGLKISNVSDLLPLSPLECIFDPLRIYADRTSSGCKGHCMKWTSAKILEDGGLEVNMLRGCVDAIMDPTFTVPDENRCYQSPDHFTHQVGIEYRRACFCKGYMCNEAANQYSALLLTIIVLFFLGANQNQYTL</sequence>
<gene>
    <name evidence="3" type="ORF">CYNAS_LOCUS1549</name>
</gene>
<keyword evidence="1" id="KW-0472">Membrane</keyword>
<accession>A0AA36GIA1</accession>
<evidence type="ECO:0000256" key="2">
    <source>
        <dbReference type="SAM" id="SignalP"/>
    </source>
</evidence>
<reference evidence="3" key="1">
    <citation type="submission" date="2023-07" db="EMBL/GenBank/DDBJ databases">
        <authorList>
            <consortium name="CYATHOMIX"/>
        </authorList>
    </citation>
    <scope>NUCLEOTIDE SEQUENCE</scope>
    <source>
        <strain evidence="3">N/A</strain>
    </source>
</reference>
<keyword evidence="4" id="KW-1185">Reference proteome</keyword>
<evidence type="ECO:0000313" key="3">
    <source>
        <dbReference type="EMBL" id="CAJ0589566.1"/>
    </source>
</evidence>
<evidence type="ECO:0008006" key="5">
    <source>
        <dbReference type="Google" id="ProtNLM"/>
    </source>
</evidence>
<dbReference type="EMBL" id="CATQJL010000001">
    <property type="protein sequence ID" value="CAJ0589566.1"/>
    <property type="molecule type" value="Genomic_DNA"/>
</dbReference>
<keyword evidence="1" id="KW-1133">Transmembrane helix</keyword>
<feature type="transmembrane region" description="Helical" evidence="1">
    <location>
        <begin position="148"/>
        <end position="166"/>
    </location>
</feature>
<feature type="signal peptide" evidence="2">
    <location>
        <begin position="1"/>
        <end position="19"/>
    </location>
</feature>
<name>A0AA36GIA1_CYLNA</name>
<comment type="caution">
    <text evidence="3">The sequence shown here is derived from an EMBL/GenBank/DDBJ whole genome shotgun (WGS) entry which is preliminary data.</text>
</comment>